<sequence length="75" mass="8909">MISATPLARTEWCATTSTWPQRCRVARHPVSVPARRSRRWSNWWGRYCRRASTLNGPKWLFRNGRLAMSRCSFLR</sequence>
<evidence type="ECO:0000313" key="2">
    <source>
        <dbReference type="Proteomes" id="UP000076962"/>
    </source>
</evidence>
<evidence type="ECO:0000313" key="1">
    <source>
        <dbReference type="EMBL" id="OAD18810.1"/>
    </source>
</evidence>
<dbReference type="EMBL" id="LUTY01003077">
    <property type="protein sequence ID" value="OAD18810.1"/>
    <property type="molecule type" value="Genomic_DNA"/>
</dbReference>
<name>A0A176RST5_9GAMM</name>
<dbReference type="Proteomes" id="UP000076962">
    <property type="component" value="Unassembled WGS sequence"/>
</dbReference>
<comment type="caution">
    <text evidence="1">The sequence shown here is derived from an EMBL/GenBank/DDBJ whole genome shotgun (WGS) entry which is preliminary data.</text>
</comment>
<gene>
    <name evidence="1" type="ORF">THIOM_005589</name>
</gene>
<accession>A0A176RST5</accession>
<proteinExistence type="predicted"/>
<keyword evidence="2" id="KW-1185">Reference proteome</keyword>
<reference evidence="1 2" key="1">
    <citation type="submission" date="2016-05" db="EMBL/GenBank/DDBJ databases">
        <title>Single-cell genome of chain-forming Candidatus Thiomargarita nelsonii and comparison to other large sulfur-oxidizing bacteria.</title>
        <authorList>
            <person name="Winkel M."/>
            <person name="Salman V."/>
            <person name="Woyke T."/>
            <person name="Schulz-Vogt H."/>
            <person name="Richter M."/>
            <person name="Flood B."/>
            <person name="Bailey J."/>
            <person name="Amann R."/>
            <person name="Mussmann M."/>
        </authorList>
    </citation>
    <scope>NUCLEOTIDE SEQUENCE [LARGE SCALE GENOMIC DNA]</scope>
    <source>
        <strain evidence="1 2">THI036</strain>
    </source>
</reference>
<dbReference type="AlphaFoldDB" id="A0A176RST5"/>
<organism evidence="1 2">
    <name type="scientific">Candidatus Thiomargarita nelsonii</name>
    <dbReference type="NCBI Taxonomy" id="1003181"/>
    <lineage>
        <taxon>Bacteria</taxon>
        <taxon>Pseudomonadati</taxon>
        <taxon>Pseudomonadota</taxon>
        <taxon>Gammaproteobacteria</taxon>
        <taxon>Thiotrichales</taxon>
        <taxon>Thiotrichaceae</taxon>
        <taxon>Thiomargarita</taxon>
    </lineage>
</organism>
<protein>
    <submittedName>
        <fullName evidence="1">Uncharacterized protein</fullName>
    </submittedName>
</protein>